<organism evidence="1 2">
    <name type="scientific">Candidatus Lambdaproteobacteria bacterium RIFOXYD2_FULL_50_16</name>
    <dbReference type="NCBI Taxonomy" id="1817772"/>
    <lineage>
        <taxon>Bacteria</taxon>
        <taxon>Pseudomonadati</taxon>
        <taxon>Pseudomonadota</taxon>
        <taxon>Candidatus Lambdaproteobacteria</taxon>
    </lineage>
</organism>
<evidence type="ECO:0000313" key="2">
    <source>
        <dbReference type="Proteomes" id="UP000178449"/>
    </source>
</evidence>
<proteinExistence type="predicted"/>
<sequence>MKRIGLLLFIFLGWVLCAQAVEYRRFGQDHRTLAMGNTGIVTANSSAALFYNPAAMGNIFNWWVDLPVTMLTYSDDTKNLITAAQDGSFNLNSQEEQIAFMQDFVGKNPYVKFDLGANALINLKGGWTVGGNYTYEAVLDLEVRNPTMPVIDLYAKLDHIRQTGFSFPLGSGKWLFGVTAKRVERTEIAASYSVADALNEVPFPTMASAGVNGKGLGYDVGMIYRQASKSRMMWGLVYRQEIDLGDAGKIPSEVAAGVAMIQELGFLRWTTAMDFRDLTYQQGSLGDKSLNRRTHLGTEIGLVPLSKNSSLIYLRAGYAQGWASTGAELALGHSLVLGYTKYTEERGEYAGQKGSPRTILYFSSGF</sequence>
<dbReference type="Gene3D" id="2.40.160.60">
    <property type="entry name" value="Outer membrane protein transport protein (OMPP1/FadL/TodX)"/>
    <property type="match status" value="1"/>
</dbReference>
<evidence type="ECO:0000313" key="1">
    <source>
        <dbReference type="EMBL" id="OGG96953.1"/>
    </source>
</evidence>
<protein>
    <recommendedName>
        <fullName evidence="3">DUF5723 domain-containing protein</fullName>
    </recommendedName>
</protein>
<name>A0A1F6GFS2_9PROT</name>
<evidence type="ECO:0008006" key="3">
    <source>
        <dbReference type="Google" id="ProtNLM"/>
    </source>
</evidence>
<comment type="caution">
    <text evidence="1">The sequence shown here is derived from an EMBL/GenBank/DDBJ whole genome shotgun (WGS) entry which is preliminary data.</text>
</comment>
<dbReference type="Proteomes" id="UP000178449">
    <property type="component" value="Unassembled WGS sequence"/>
</dbReference>
<dbReference type="EMBL" id="MFNE01000006">
    <property type="protein sequence ID" value="OGG96953.1"/>
    <property type="molecule type" value="Genomic_DNA"/>
</dbReference>
<reference evidence="1 2" key="1">
    <citation type="journal article" date="2016" name="Nat. Commun.">
        <title>Thousands of microbial genomes shed light on interconnected biogeochemical processes in an aquifer system.</title>
        <authorList>
            <person name="Anantharaman K."/>
            <person name="Brown C.T."/>
            <person name="Hug L.A."/>
            <person name="Sharon I."/>
            <person name="Castelle C.J."/>
            <person name="Probst A.J."/>
            <person name="Thomas B.C."/>
            <person name="Singh A."/>
            <person name="Wilkins M.J."/>
            <person name="Karaoz U."/>
            <person name="Brodie E.L."/>
            <person name="Williams K.H."/>
            <person name="Hubbard S.S."/>
            <person name="Banfield J.F."/>
        </authorList>
    </citation>
    <scope>NUCLEOTIDE SEQUENCE [LARGE SCALE GENOMIC DNA]</scope>
</reference>
<dbReference type="STRING" id="1817772.A2527_02530"/>
<gene>
    <name evidence="1" type="ORF">A2527_02530</name>
</gene>
<accession>A0A1F6GFS2</accession>
<dbReference type="SUPFAM" id="SSF56935">
    <property type="entry name" value="Porins"/>
    <property type="match status" value="1"/>
</dbReference>
<dbReference type="AlphaFoldDB" id="A0A1F6GFS2"/>